<evidence type="ECO:0000313" key="4">
    <source>
        <dbReference type="Proteomes" id="UP000622638"/>
    </source>
</evidence>
<dbReference type="Pfam" id="PF11943">
    <property type="entry name" value="DUF3460"/>
    <property type="match status" value="1"/>
</dbReference>
<dbReference type="EMBL" id="WNKZ01000026">
    <property type="protein sequence ID" value="MTV53335.1"/>
    <property type="molecule type" value="Genomic_DNA"/>
</dbReference>
<comment type="caution">
    <text evidence="2">The sequence shown here is derived from an EMBL/GenBank/DDBJ whole genome shotgun (WGS) entry which is preliminary data.</text>
</comment>
<keyword evidence="4" id="KW-1185">Reference proteome</keyword>
<evidence type="ECO:0000313" key="3">
    <source>
        <dbReference type="Proteomes" id="UP000430634"/>
    </source>
</evidence>
<organism evidence="2 3">
    <name type="scientific">Pseudoduganella buxea</name>
    <dbReference type="NCBI Taxonomy" id="1949069"/>
    <lineage>
        <taxon>Bacteria</taxon>
        <taxon>Pseudomonadati</taxon>
        <taxon>Pseudomonadota</taxon>
        <taxon>Betaproteobacteria</taxon>
        <taxon>Burkholderiales</taxon>
        <taxon>Oxalobacteraceae</taxon>
        <taxon>Telluria group</taxon>
        <taxon>Pseudoduganella</taxon>
    </lineage>
</organism>
<dbReference type="OrthoDB" id="5296692at2"/>
<proteinExistence type="predicted"/>
<evidence type="ECO:0000313" key="1">
    <source>
        <dbReference type="EMBL" id="GGB82243.1"/>
    </source>
</evidence>
<reference evidence="2 3" key="3">
    <citation type="submission" date="2019-11" db="EMBL/GenBank/DDBJ databases">
        <title>Type strains purchased from KCTC, JCM and DSMZ.</title>
        <authorList>
            <person name="Lu H."/>
        </authorList>
    </citation>
    <scope>NUCLEOTIDE SEQUENCE [LARGE SCALE GENOMIC DNA]</scope>
    <source>
        <strain evidence="2 3">KCTC 52429</strain>
    </source>
</reference>
<reference evidence="1" key="4">
    <citation type="submission" date="2024-05" db="EMBL/GenBank/DDBJ databases">
        <authorList>
            <person name="Sun Q."/>
            <person name="Zhou Y."/>
        </authorList>
    </citation>
    <scope>NUCLEOTIDE SEQUENCE</scope>
    <source>
        <strain evidence="1">CGMCC 1.15931</strain>
    </source>
</reference>
<accession>A0A6I3SXE0</accession>
<reference evidence="1" key="1">
    <citation type="journal article" date="2014" name="Int. J. Syst. Evol. Microbiol.">
        <title>Complete genome of a new Firmicutes species belonging to the dominant human colonic microbiota ('Ruminococcus bicirculans') reveals two chromosomes and a selective capacity to utilize plant glucans.</title>
        <authorList>
            <consortium name="NISC Comparative Sequencing Program"/>
            <person name="Wegmann U."/>
            <person name="Louis P."/>
            <person name="Goesmann A."/>
            <person name="Henrissat B."/>
            <person name="Duncan S.H."/>
            <person name="Flint H.J."/>
        </authorList>
    </citation>
    <scope>NUCLEOTIDE SEQUENCE</scope>
    <source>
        <strain evidence="1">CGMCC 1.15931</strain>
    </source>
</reference>
<protein>
    <submittedName>
        <fullName evidence="2">DUF3460 family protein</fullName>
    </submittedName>
</protein>
<gene>
    <name evidence="1" type="ORF">GCM10011572_00160</name>
    <name evidence="2" type="ORF">GM672_11390</name>
</gene>
<dbReference type="AlphaFoldDB" id="A0A6I3SXE0"/>
<dbReference type="Proteomes" id="UP000430634">
    <property type="component" value="Unassembled WGS sequence"/>
</dbReference>
<evidence type="ECO:0000313" key="2">
    <source>
        <dbReference type="EMBL" id="MTV53335.1"/>
    </source>
</evidence>
<dbReference type="InterPro" id="IPR021853">
    <property type="entry name" value="DUF3460"/>
</dbReference>
<name>A0A6I3SXE0_9BURK</name>
<dbReference type="RefSeq" id="WP_155470651.1">
    <property type="nucleotide sequence ID" value="NZ_BMKG01000001.1"/>
</dbReference>
<sequence>MKLLFKQHRGYESDHTQFIKSLKEKNPAIEQGQQQGRALLWDKAPQSLDERARQRDSAIAQQAYVYQNKLTD</sequence>
<dbReference type="EMBL" id="BMKG01000001">
    <property type="protein sequence ID" value="GGB82243.1"/>
    <property type="molecule type" value="Genomic_DNA"/>
</dbReference>
<reference evidence="4" key="2">
    <citation type="journal article" date="2019" name="Int. J. Syst. Evol. Microbiol.">
        <title>The Global Catalogue of Microorganisms (GCM) 10K type strain sequencing project: providing services to taxonomists for standard genome sequencing and annotation.</title>
        <authorList>
            <consortium name="The Broad Institute Genomics Platform"/>
            <consortium name="The Broad Institute Genome Sequencing Center for Infectious Disease"/>
            <person name="Wu L."/>
            <person name="Ma J."/>
        </authorList>
    </citation>
    <scope>NUCLEOTIDE SEQUENCE [LARGE SCALE GENOMIC DNA]</scope>
    <source>
        <strain evidence="4">CGMCC 1.15931</strain>
    </source>
</reference>
<dbReference type="Proteomes" id="UP000622638">
    <property type="component" value="Unassembled WGS sequence"/>
</dbReference>